<dbReference type="InterPro" id="IPR054817">
    <property type="entry name" value="Glycosyl_F510_1955-like"/>
</dbReference>
<dbReference type="InterPro" id="IPR015943">
    <property type="entry name" value="WD40/YVTN_repeat-like_dom_sf"/>
</dbReference>
<dbReference type="Gene3D" id="2.130.10.10">
    <property type="entry name" value="YVTN repeat-like/Quinoprotein amine dehydrogenase"/>
    <property type="match status" value="2"/>
</dbReference>
<dbReference type="Proteomes" id="UP001597368">
    <property type="component" value="Unassembled WGS sequence"/>
</dbReference>
<dbReference type="NCBIfam" id="NF045728">
    <property type="entry name" value="glycosyl_F510_1955"/>
    <property type="match status" value="1"/>
</dbReference>
<comment type="caution">
    <text evidence="2">The sequence shown here is derived from an EMBL/GenBank/DDBJ whole genome shotgun (WGS) entry which is preliminary data.</text>
</comment>
<keyword evidence="3" id="KW-1185">Reference proteome</keyword>
<evidence type="ECO:0000313" key="2">
    <source>
        <dbReference type="EMBL" id="MFD1930917.1"/>
    </source>
</evidence>
<name>A0ABW4SMW5_9ACTN</name>
<organism evidence="2 3">
    <name type="scientific">Nonomuraea mangrovi</name>
    <dbReference type="NCBI Taxonomy" id="2316207"/>
    <lineage>
        <taxon>Bacteria</taxon>
        <taxon>Bacillati</taxon>
        <taxon>Actinomycetota</taxon>
        <taxon>Actinomycetes</taxon>
        <taxon>Streptosporangiales</taxon>
        <taxon>Streptosporangiaceae</taxon>
        <taxon>Nonomuraea</taxon>
    </lineage>
</organism>
<accession>A0ABW4SMW5</accession>
<dbReference type="RefSeq" id="WP_379569779.1">
    <property type="nucleotide sequence ID" value="NZ_JBHUFV010000006.1"/>
</dbReference>
<reference evidence="3" key="1">
    <citation type="journal article" date="2019" name="Int. J. Syst. Evol. Microbiol.">
        <title>The Global Catalogue of Microorganisms (GCM) 10K type strain sequencing project: providing services to taxonomists for standard genome sequencing and annotation.</title>
        <authorList>
            <consortium name="The Broad Institute Genomics Platform"/>
            <consortium name="The Broad Institute Genome Sequencing Center for Infectious Disease"/>
            <person name="Wu L."/>
            <person name="Ma J."/>
        </authorList>
    </citation>
    <scope>NUCLEOTIDE SEQUENCE [LARGE SCALE GENOMIC DNA]</scope>
    <source>
        <strain evidence="3">ICMP 6774ER</strain>
    </source>
</reference>
<evidence type="ECO:0000313" key="3">
    <source>
        <dbReference type="Proteomes" id="UP001597368"/>
    </source>
</evidence>
<proteinExistence type="predicted"/>
<gene>
    <name evidence="2" type="ORF">ACFSKW_05435</name>
</gene>
<dbReference type="SUPFAM" id="SSF110296">
    <property type="entry name" value="Oligoxyloglucan reducing end-specific cellobiohydrolase"/>
    <property type="match status" value="1"/>
</dbReference>
<protein>
    <submittedName>
        <fullName evidence="2">F510_1955 family glycosylhydrolase</fullName>
    </submittedName>
</protein>
<feature type="compositionally biased region" description="Polar residues" evidence="1">
    <location>
        <begin position="1"/>
        <end position="12"/>
    </location>
</feature>
<evidence type="ECO:0000256" key="1">
    <source>
        <dbReference type="SAM" id="MobiDB-lite"/>
    </source>
</evidence>
<dbReference type="EMBL" id="JBHUFV010000006">
    <property type="protein sequence ID" value="MFD1930917.1"/>
    <property type="molecule type" value="Genomic_DNA"/>
</dbReference>
<sequence length="266" mass="27567">MNTISISANGESRSGGQGGELRHVHGLGINPGDGKVYVATHHGVYRIEAPGKAAQVGTGRQDTMGFTVIGENTFLGSGHPAPGQGGPSNLGLIESSDAAATWRTLSLAGEADFHALEYAHGTVYGYDSTSQRLRVSADKMTWDNRAQLDAADIEVSPADRGIVLATTEQGVARSTDGGRTFRPSGGVPQLLLSWPAADVLYAVDPAGTLSRSADGGDIWKTISTVPGGPPQAFEAVDARHLLAATDGGIYESRDGGATFTRLLPLS</sequence>
<feature type="region of interest" description="Disordered" evidence="1">
    <location>
        <begin position="1"/>
        <end position="22"/>
    </location>
</feature>